<feature type="region of interest" description="Disordered" evidence="1">
    <location>
        <begin position="1"/>
        <end position="32"/>
    </location>
</feature>
<feature type="region of interest" description="Disordered" evidence="1">
    <location>
        <begin position="115"/>
        <end position="152"/>
    </location>
</feature>
<dbReference type="EMBL" id="MZXX01000036">
    <property type="protein sequence ID" value="RXT38165.1"/>
    <property type="molecule type" value="Genomic_DNA"/>
</dbReference>
<gene>
    <name evidence="2" type="ORF">B5V01_27195</name>
</gene>
<comment type="caution">
    <text evidence="2">The sequence shown here is derived from an EMBL/GenBank/DDBJ whole genome shotgun (WGS) entry which is preliminary data.</text>
</comment>
<dbReference type="Proteomes" id="UP000290444">
    <property type="component" value="Unassembled WGS sequence"/>
</dbReference>
<evidence type="ECO:0000256" key="1">
    <source>
        <dbReference type="SAM" id="MobiDB-lite"/>
    </source>
</evidence>
<name>A0A4Q1URW5_9HYPH</name>
<protein>
    <submittedName>
        <fullName evidence="2">Uncharacterized protein</fullName>
    </submittedName>
</protein>
<dbReference type="AlphaFoldDB" id="A0A4Q1URW5"/>
<sequence>MTGFIGFPDINHRDAERRPISQRPDEILNDPAMSRAEKRALLASWASDARAVPARPSMRQLEDGSHIEVDEILQALKALDADICPSTSQQTPGLSQRPAQRRVRLSFPHWTRIVRHRRRDDDDDPPPCPVFAADPPRTGGGGAFAHPEPALA</sequence>
<evidence type="ECO:0000313" key="2">
    <source>
        <dbReference type="EMBL" id="RXT38165.1"/>
    </source>
</evidence>
<feature type="compositionally biased region" description="Basic and acidic residues" evidence="1">
    <location>
        <begin position="10"/>
        <end position="26"/>
    </location>
</feature>
<organism evidence="2 3">
    <name type="scientific">Mesorhizobium erdmanii</name>
    <dbReference type="NCBI Taxonomy" id="1777866"/>
    <lineage>
        <taxon>Bacteria</taxon>
        <taxon>Pseudomonadati</taxon>
        <taxon>Pseudomonadota</taxon>
        <taxon>Alphaproteobacteria</taxon>
        <taxon>Hyphomicrobiales</taxon>
        <taxon>Phyllobacteriaceae</taxon>
        <taxon>Mesorhizobium</taxon>
    </lineage>
</organism>
<evidence type="ECO:0000313" key="3">
    <source>
        <dbReference type="Proteomes" id="UP000290444"/>
    </source>
</evidence>
<accession>A0A4Q1URW5</accession>
<reference evidence="2 3" key="1">
    <citation type="submission" date="2017-03" db="EMBL/GenBank/DDBJ databases">
        <authorList>
            <person name="Safronova V.I."/>
            <person name="Sazanova A.L."/>
            <person name="Chirak E.R."/>
        </authorList>
    </citation>
    <scope>NUCLEOTIDE SEQUENCE [LARGE SCALE GENOMIC DNA]</scope>
    <source>
        <strain evidence="2 3">Opo-242</strain>
    </source>
</reference>
<proteinExistence type="predicted"/>